<keyword evidence="2" id="KW-0560">Oxidoreductase</keyword>
<evidence type="ECO:0000313" key="3">
    <source>
        <dbReference type="EMBL" id="MDI3320880.1"/>
    </source>
</evidence>
<sequence>MEPYCHHHTFTTANMNTLQNKTAVITGGTTGIGYATAKLFREAGATVIITARDAPTLDKVSKELNVHGIRADQSSITETNALVSEVQQSYGKIDILFLNAGITQFSAIDTMSEEHFDAMMDLNFKGTIFTIQKFLPVLANGASVILMASVNASLGAPGSIVYSASKAALIAANRILAAELASQKIRVNAVSPGPVETPLYDKLGLSETQLTGMYDHLKNKILLGRFARPEEIAKLVNFLASDDASFITGTEIIIDGGLTVNTVS</sequence>
<dbReference type="Pfam" id="PF13561">
    <property type="entry name" value="adh_short_C2"/>
    <property type="match status" value="1"/>
</dbReference>
<dbReference type="PANTHER" id="PTHR43477">
    <property type="entry name" value="DIHYDROANTICAPSIN 7-DEHYDROGENASE"/>
    <property type="match status" value="1"/>
</dbReference>
<evidence type="ECO:0000256" key="1">
    <source>
        <dbReference type="ARBA" id="ARBA00006484"/>
    </source>
</evidence>
<organism evidence="3 4">
    <name type="scientific">Pinibacter soli</name>
    <dbReference type="NCBI Taxonomy" id="3044211"/>
    <lineage>
        <taxon>Bacteria</taxon>
        <taxon>Pseudomonadati</taxon>
        <taxon>Bacteroidota</taxon>
        <taxon>Chitinophagia</taxon>
        <taxon>Chitinophagales</taxon>
        <taxon>Chitinophagaceae</taxon>
        <taxon>Pinibacter</taxon>
    </lineage>
</organism>
<dbReference type="Gene3D" id="3.40.50.720">
    <property type="entry name" value="NAD(P)-binding Rossmann-like Domain"/>
    <property type="match status" value="1"/>
</dbReference>
<evidence type="ECO:0000256" key="2">
    <source>
        <dbReference type="ARBA" id="ARBA00023002"/>
    </source>
</evidence>
<dbReference type="PRINTS" id="PR00080">
    <property type="entry name" value="SDRFAMILY"/>
</dbReference>
<dbReference type="Proteomes" id="UP001226434">
    <property type="component" value="Unassembled WGS sequence"/>
</dbReference>
<accession>A0ABT6REQ9</accession>
<dbReference type="PRINTS" id="PR00081">
    <property type="entry name" value="GDHRDH"/>
</dbReference>
<name>A0ABT6REQ9_9BACT</name>
<proteinExistence type="inferred from homology"/>
<comment type="caution">
    <text evidence="3">The sequence shown here is derived from an EMBL/GenBank/DDBJ whole genome shotgun (WGS) entry which is preliminary data.</text>
</comment>
<dbReference type="InterPro" id="IPR002347">
    <property type="entry name" value="SDR_fam"/>
</dbReference>
<evidence type="ECO:0000313" key="4">
    <source>
        <dbReference type="Proteomes" id="UP001226434"/>
    </source>
</evidence>
<dbReference type="EMBL" id="JASBRG010000007">
    <property type="protein sequence ID" value="MDI3320880.1"/>
    <property type="molecule type" value="Genomic_DNA"/>
</dbReference>
<reference evidence="3 4" key="1">
    <citation type="submission" date="2023-05" db="EMBL/GenBank/DDBJ databases">
        <title>Genome sequence of Pinibacter sp. MAH-24.</title>
        <authorList>
            <person name="Huq M.A."/>
        </authorList>
    </citation>
    <scope>NUCLEOTIDE SEQUENCE [LARGE SCALE GENOMIC DNA]</scope>
    <source>
        <strain evidence="3 4">MAH-24</strain>
    </source>
</reference>
<dbReference type="InterPro" id="IPR051122">
    <property type="entry name" value="SDR_DHRS6-like"/>
</dbReference>
<protein>
    <submittedName>
        <fullName evidence="3">SDR family oxidoreductase</fullName>
    </submittedName>
</protein>
<gene>
    <name evidence="3" type="ORF">QJ048_13905</name>
</gene>
<keyword evidence="4" id="KW-1185">Reference proteome</keyword>
<dbReference type="PANTHER" id="PTHR43477:SF1">
    <property type="entry name" value="DIHYDROANTICAPSIN 7-DEHYDROGENASE"/>
    <property type="match status" value="1"/>
</dbReference>
<dbReference type="InterPro" id="IPR036291">
    <property type="entry name" value="NAD(P)-bd_dom_sf"/>
</dbReference>
<dbReference type="CDD" id="cd05233">
    <property type="entry name" value="SDR_c"/>
    <property type="match status" value="1"/>
</dbReference>
<dbReference type="SUPFAM" id="SSF51735">
    <property type="entry name" value="NAD(P)-binding Rossmann-fold domains"/>
    <property type="match status" value="1"/>
</dbReference>
<comment type="similarity">
    <text evidence="1">Belongs to the short-chain dehydrogenases/reductases (SDR) family.</text>
</comment>